<evidence type="ECO:0000313" key="2">
    <source>
        <dbReference type="EMBL" id="KKN09785.1"/>
    </source>
</evidence>
<evidence type="ECO:0000256" key="1">
    <source>
        <dbReference type="SAM" id="Phobius"/>
    </source>
</evidence>
<keyword evidence="1" id="KW-0812">Transmembrane</keyword>
<organism evidence="2">
    <name type="scientific">marine sediment metagenome</name>
    <dbReference type="NCBI Taxonomy" id="412755"/>
    <lineage>
        <taxon>unclassified sequences</taxon>
        <taxon>metagenomes</taxon>
        <taxon>ecological metagenomes</taxon>
    </lineage>
</organism>
<accession>A0A0F9MR60</accession>
<sequence length="81" mass="8913">MTAIMAWFRHQWRAIGVGFRRALHAPDSRDWHVYGGLAIAGVGGWLLSPAWTFIAIGGALVLFGLFGGLLDRWMARTEDSG</sequence>
<gene>
    <name evidence="2" type="ORF">LCGC14_1043220</name>
</gene>
<feature type="transmembrane region" description="Helical" evidence="1">
    <location>
        <begin position="50"/>
        <end position="70"/>
    </location>
</feature>
<comment type="caution">
    <text evidence="2">The sequence shown here is derived from an EMBL/GenBank/DDBJ whole genome shotgun (WGS) entry which is preliminary data.</text>
</comment>
<keyword evidence="1" id="KW-1133">Transmembrane helix</keyword>
<keyword evidence="1" id="KW-0472">Membrane</keyword>
<protein>
    <submittedName>
        <fullName evidence="2">Uncharacterized protein</fullName>
    </submittedName>
</protein>
<name>A0A0F9MR60_9ZZZZ</name>
<reference evidence="2" key="1">
    <citation type="journal article" date="2015" name="Nature">
        <title>Complex archaea that bridge the gap between prokaryotes and eukaryotes.</title>
        <authorList>
            <person name="Spang A."/>
            <person name="Saw J.H."/>
            <person name="Jorgensen S.L."/>
            <person name="Zaremba-Niedzwiedzka K."/>
            <person name="Martijn J."/>
            <person name="Lind A.E."/>
            <person name="van Eijk R."/>
            <person name="Schleper C."/>
            <person name="Guy L."/>
            <person name="Ettema T.J."/>
        </authorList>
    </citation>
    <scope>NUCLEOTIDE SEQUENCE</scope>
</reference>
<proteinExistence type="predicted"/>
<dbReference type="EMBL" id="LAZR01004307">
    <property type="protein sequence ID" value="KKN09785.1"/>
    <property type="molecule type" value="Genomic_DNA"/>
</dbReference>
<dbReference type="AlphaFoldDB" id="A0A0F9MR60"/>